<name>A0AAV0HZS6_9ROSI</name>
<dbReference type="EMBL" id="CAMGYJ010000003">
    <property type="protein sequence ID" value="CAI0390809.1"/>
    <property type="molecule type" value="Genomic_DNA"/>
</dbReference>
<comment type="caution">
    <text evidence="1">The sequence shown here is derived from an EMBL/GenBank/DDBJ whole genome shotgun (WGS) entry which is preliminary data.</text>
</comment>
<reference evidence="1" key="1">
    <citation type="submission" date="2022-08" db="EMBL/GenBank/DDBJ databases">
        <authorList>
            <person name="Gutierrez-Valencia J."/>
        </authorList>
    </citation>
    <scope>NUCLEOTIDE SEQUENCE</scope>
</reference>
<sequence>MFPQLHSLRTRPPAALCTKRIGGGPSRATAWRCLSRSALSSKLPSPVCRRCIRATTWARC</sequence>
<proteinExistence type="predicted"/>
<gene>
    <name evidence="1" type="ORF">LITE_LOCUS6881</name>
</gene>
<evidence type="ECO:0000313" key="1">
    <source>
        <dbReference type="EMBL" id="CAI0390809.1"/>
    </source>
</evidence>
<dbReference type="AlphaFoldDB" id="A0AAV0HZS6"/>
<keyword evidence="2" id="KW-1185">Reference proteome</keyword>
<organism evidence="1 2">
    <name type="scientific">Linum tenue</name>
    <dbReference type="NCBI Taxonomy" id="586396"/>
    <lineage>
        <taxon>Eukaryota</taxon>
        <taxon>Viridiplantae</taxon>
        <taxon>Streptophyta</taxon>
        <taxon>Embryophyta</taxon>
        <taxon>Tracheophyta</taxon>
        <taxon>Spermatophyta</taxon>
        <taxon>Magnoliopsida</taxon>
        <taxon>eudicotyledons</taxon>
        <taxon>Gunneridae</taxon>
        <taxon>Pentapetalae</taxon>
        <taxon>rosids</taxon>
        <taxon>fabids</taxon>
        <taxon>Malpighiales</taxon>
        <taxon>Linaceae</taxon>
        <taxon>Linum</taxon>
    </lineage>
</organism>
<accession>A0AAV0HZS6</accession>
<dbReference type="Proteomes" id="UP001154282">
    <property type="component" value="Unassembled WGS sequence"/>
</dbReference>
<protein>
    <submittedName>
        <fullName evidence="1">Uncharacterized protein</fullName>
    </submittedName>
</protein>
<evidence type="ECO:0000313" key="2">
    <source>
        <dbReference type="Proteomes" id="UP001154282"/>
    </source>
</evidence>